<dbReference type="EMBL" id="KN716171">
    <property type="protein sequence ID" value="KJH52077.1"/>
    <property type="molecule type" value="Genomic_DNA"/>
</dbReference>
<dbReference type="GO" id="GO:0005829">
    <property type="term" value="C:cytosol"/>
    <property type="evidence" value="ECO:0007669"/>
    <property type="project" value="TreeGrafter"/>
</dbReference>
<proteinExistence type="predicted"/>
<gene>
    <name evidence="2" type="ORF">DICVIV_01779</name>
</gene>
<dbReference type="FunFam" id="3.30.1050.10:FF:000015">
    <property type="entry name" value="Non-specific lipid-transfer protein-like 1"/>
    <property type="match status" value="1"/>
</dbReference>
<accession>A0A0D8Y794</accession>
<dbReference type="AlphaFoldDB" id="A0A0D8Y794"/>
<sequence length="156" mass="17054">MFLQGIGGAGVVGLYRLGFPSKSSTTSPSINSMGAFKSDLVFEEIKDRITTEKDLVKKVATSFSINIAGDDGSSKKWIIDAQMFIVPQSEPPYVGHDEKPVEVEINIKDSDFMNIAAGKLKPDQAFMQGKMKLKGNIAKAMKLRSILDPKMLKAKI</sequence>
<name>A0A0D8Y794_DICVI</name>
<dbReference type="PANTHER" id="PTHR10094:SF25">
    <property type="entry name" value="SCP2 STEROL-BINDING DOMAIN-CONTAINING PROTEIN 1"/>
    <property type="match status" value="1"/>
</dbReference>
<dbReference type="Pfam" id="PF02036">
    <property type="entry name" value="SCP2"/>
    <property type="match status" value="1"/>
</dbReference>
<evidence type="ECO:0000259" key="1">
    <source>
        <dbReference type="Pfam" id="PF02036"/>
    </source>
</evidence>
<dbReference type="STRING" id="29172.A0A0D8Y794"/>
<dbReference type="PANTHER" id="PTHR10094">
    <property type="entry name" value="STEROL CARRIER PROTEIN 2 SCP-2 FAMILY PROTEIN"/>
    <property type="match status" value="1"/>
</dbReference>
<dbReference type="OrthoDB" id="3592703at2759"/>
<dbReference type="Proteomes" id="UP000053766">
    <property type="component" value="Unassembled WGS sequence"/>
</dbReference>
<keyword evidence="3" id="KW-1185">Reference proteome</keyword>
<dbReference type="Gene3D" id="3.30.1050.10">
    <property type="entry name" value="SCP2 sterol-binding domain"/>
    <property type="match status" value="1"/>
</dbReference>
<reference evidence="3" key="2">
    <citation type="journal article" date="2016" name="Sci. Rep.">
        <title>Dictyocaulus viviparus genome, variome and transcriptome elucidate lungworm biology and support future intervention.</title>
        <authorList>
            <person name="McNulty S.N."/>
            <person name="Strube C."/>
            <person name="Rosa B.A."/>
            <person name="Martin J.C."/>
            <person name="Tyagi R."/>
            <person name="Choi Y.J."/>
            <person name="Wang Q."/>
            <person name="Hallsworth Pepin K."/>
            <person name="Zhang X."/>
            <person name="Ozersky P."/>
            <person name="Wilson R.K."/>
            <person name="Sternberg P.W."/>
            <person name="Gasser R.B."/>
            <person name="Mitreva M."/>
        </authorList>
    </citation>
    <scope>NUCLEOTIDE SEQUENCE [LARGE SCALE GENOMIC DNA]</scope>
    <source>
        <strain evidence="3">HannoverDv2000</strain>
    </source>
</reference>
<protein>
    <submittedName>
        <fullName evidence="2">SCP-2 sterol transfer family protein</fullName>
    </submittedName>
</protein>
<evidence type="ECO:0000313" key="2">
    <source>
        <dbReference type="EMBL" id="KJH52077.1"/>
    </source>
</evidence>
<evidence type="ECO:0000313" key="3">
    <source>
        <dbReference type="Proteomes" id="UP000053766"/>
    </source>
</evidence>
<organism evidence="2 3">
    <name type="scientific">Dictyocaulus viviparus</name>
    <name type="common">Bovine lungworm</name>
    <dbReference type="NCBI Taxonomy" id="29172"/>
    <lineage>
        <taxon>Eukaryota</taxon>
        <taxon>Metazoa</taxon>
        <taxon>Ecdysozoa</taxon>
        <taxon>Nematoda</taxon>
        <taxon>Chromadorea</taxon>
        <taxon>Rhabditida</taxon>
        <taxon>Rhabditina</taxon>
        <taxon>Rhabditomorpha</taxon>
        <taxon>Strongyloidea</taxon>
        <taxon>Metastrongylidae</taxon>
        <taxon>Dictyocaulus</taxon>
    </lineage>
</organism>
<dbReference type="InterPro" id="IPR003033">
    <property type="entry name" value="SCP2_sterol-bd_dom"/>
</dbReference>
<feature type="domain" description="SCP2" evidence="1">
    <location>
        <begin position="42"/>
        <end position="148"/>
    </location>
</feature>
<reference evidence="2 3" key="1">
    <citation type="submission" date="2013-11" db="EMBL/GenBank/DDBJ databases">
        <title>Draft genome of the bovine lungworm Dictyocaulus viviparus.</title>
        <authorList>
            <person name="Mitreva M."/>
        </authorList>
    </citation>
    <scope>NUCLEOTIDE SEQUENCE [LARGE SCALE GENOMIC DNA]</scope>
    <source>
        <strain evidence="2 3">HannoverDv2000</strain>
    </source>
</reference>
<dbReference type="SUPFAM" id="SSF55718">
    <property type="entry name" value="SCP-like"/>
    <property type="match status" value="1"/>
</dbReference>
<dbReference type="InterPro" id="IPR036527">
    <property type="entry name" value="SCP2_sterol-bd_dom_sf"/>
</dbReference>